<protein>
    <recommendedName>
        <fullName evidence="3">B box-type domain-containing protein</fullName>
    </recommendedName>
</protein>
<evidence type="ECO:0000259" key="3">
    <source>
        <dbReference type="PROSITE" id="PS50119"/>
    </source>
</evidence>
<reference evidence="4" key="1">
    <citation type="journal article" date="2019" name="bioRxiv">
        <title>The Genome of the Zebra Mussel, Dreissena polymorpha: A Resource for Invasive Species Research.</title>
        <authorList>
            <person name="McCartney M.A."/>
            <person name="Auch B."/>
            <person name="Kono T."/>
            <person name="Mallez S."/>
            <person name="Zhang Y."/>
            <person name="Obille A."/>
            <person name="Becker A."/>
            <person name="Abrahante J.E."/>
            <person name="Garbe J."/>
            <person name="Badalamenti J.P."/>
            <person name="Herman A."/>
            <person name="Mangelson H."/>
            <person name="Liachko I."/>
            <person name="Sullivan S."/>
            <person name="Sone E.D."/>
            <person name="Koren S."/>
            <person name="Silverstein K.A.T."/>
            <person name="Beckman K.B."/>
            <person name="Gohl D.M."/>
        </authorList>
    </citation>
    <scope>NUCLEOTIDE SEQUENCE</scope>
    <source>
        <strain evidence="4">Duluth1</strain>
        <tissue evidence="4">Whole animal</tissue>
    </source>
</reference>
<dbReference type="GO" id="GO:0008270">
    <property type="term" value="F:zinc ion binding"/>
    <property type="evidence" value="ECO:0007669"/>
    <property type="project" value="UniProtKB-KW"/>
</dbReference>
<dbReference type="PROSITE" id="PS50119">
    <property type="entry name" value="ZF_BBOX"/>
    <property type="match status" value="2"/>
</dbReference>
<reference evidence="4" key="2">
    <citation type="submission" date="2020-11" db="EMBL/GenBank/DDBJ databases">
        <authorList>
            <person name="McCartney M.A."/>
            <person name="Auch B."/>
            <person name="Kono T."/>
            <person name="Mallez S."/>
            <person name="Becker A."/>
            <person name="Gohl D.M."/>
            <person name="Silverstein K.A.T."/>
            <person name="Koren S."/>
            <person name="Bechman K.B."/>
            <person name="Herman A."/>
            <person name="Abrahante J.E."/>
            <person name="Garbe J."/>
        </authorList>
    </citation>
    <scope>NUCLEOTIDE SEQUENCE</scope>
    <source>
        <strain evidence="4">Duluth1</strain>
        <tissue evidence="4">Whole animal</tissue>
    </source>
</reference>
<keyword evidence="5" id="KW-1185">Reference proteome</keyword>
<comment type="caution">
    <text evidence="4">The sequence shown here is derived from an EMBL/GenBank/DDBJ whole genome shotgun (WGS) entry which is preliminary data.</text>
</comment>
<dbReference type="Pfam" id="PF00643">
    <property type="entry name" value="zf-B_box"/>
    <property type="match status" value="1"/>
</dbReference>
<dbReference type="EMBL" id="JAIWYP010000004">
    <property type="protein sequence ID" value="KAH3838643.1"/>
    <property type="molecule type" value="Genomic_DNA"/>
</dbReference>
<name>A0A9D4KF00_DREPO</name>
<dbReference type="CDD" id="cd19756">
    <property type="entry name" value="Bbox2"/>
    <property type="match status" value="1"/>
</dbReference>
<evidence type="ECO:0000256" key="2">
    <source>
        <dbReference type="SAM" id="Coils"/>
    </source>
</evidence>
<dbReference type="InterPro" id="IPR047153">
    <property type="entry name" value="TRIM45/56/19-like"/>
</dbReference>
<dbReference type="PANTHER" id="PTHR25462">
    <property type="entry name" value="BONUS, ISOFORM C-RELATED"/>
    <property type="match status" value="1"/>
</dbReference>
<evidence type="ECO:0000313" key="5">
    <source>
        <dbReference type="Proteomes" id="UP000828390"/>
    </source>
</evidence>
<gene>
    <name evidence="4" type="ORF">DPMN_112052</name>
</gene>
<feature type="domain" description="B box-type" evidence="3">
    <location>
        <begin position="78"/>
        <end position="112"/>
    </location>
</feature>
<evidence type="ECO:0000256" key="1">
    <source>
        <dbReference type="PROSITE-ProRule" id="PRU00024"/>
    </source>
</evidence>
<dbReference type="PANTHER" id="PTHR25462:SF291">
    <property type="entry name" value="E3 UBIQUITIN-PROTEIN LIGASE TRIM45"/>
    <property type="match status" value="1"/>
</dbReference>
<dbReference type="GO" id="GO:0061630">
    <property type="term" value="F:ubiquitin protein ligase activity"/>
    <property type="evidence" value="ECO:0007669"/>
    <property type="project" value="TreeGrafter"/>
</dbReference>
<dbReference type="InterPro" id="IPR000315">
    <property type="entry name" value="Znf_B-box"/>
</dbReference>
<evidence type="ECO:0000313" key="4">
    <source>
        <dbReference type="EMBL" id="KAH3838643.1"/>
    </source>
</evidence>
<keyword evidence="2" id="KW-0175">Coiled coil</keyword>
<keyword evidence="1" id="KW-0862">Zinc</keyword>
<proteinExistence type="predicted"/>
<accession>A0A9D4KF00</accession>
<organism evidence="4 5">
    <name type="scientific">Dreissena polymorpha</name>
    <name type="common">Zebra mussel</name>
    <name type="synonym">Mytilus polymorpha</name>
    <dbReference type="NCBI Taxonomy" id="45954"/>
    <lineage>
        <taxon>Eukaryota</taxon>
        <taxon>Metazoa</taxon>
        <taxon>Spiralia</taxon>
        <taxon>Lophotrochozoa</taxon>
        <taxon>Mollusca</taxon>
        <taxon>Bivalvia</taxon>
        <taxon>Autobranchia</taxon>
        <taxon>Heteroconchia</taxon>
        <taxon>Euheterodonta</taxon>
        <taxon>Imparidentia</taxon>
        <taxon>Neoheterodontei</taxon>
        <taxon>Myida</taxon>
        <taxon>Dreissenoidea</taxon>
        <taxon>Dreissenidae</taxon>
        <taxon>Dreissena</taxon>
    </lineage>
</organism>
<feature type="domain" description="B box-type" evidence="3">
    <location>
        <begin position="15"/>
        <end position="65"/>
    </location>
</feature>
<keyword evidence="1" id="KW-0863">Zinc-finger</keyword>
<dbReference type="AlphaFoldDB" id="A0A9D4KF00"/>
<sequence>MASNSSDEVRSNQESKADLCAQCMCNSKEILAVVYCLDCDDMFCEGCENWHRTSKLSKEHRLSKVEEAPPSDVAQMIQKLIICPNHLSEKVIYFCVEDDKLCCHHCAITNHRKCEHLYTIEECVQKQYAPEKVTPSSTQFSHYDRLNGIDVYKEIKSQVKLEELNDCCKRISAGLIALENEMEDLITHEASFQAEVTGSHDQVEAFLKDMHTKFESVFSSLSIQLKDQCQAKVAELMLLSQKKQLAVRSLESQIRKYQDNMRNIKEHGKDQHMFLLCHDMNTMLKAVQDDSRKLVDNKSMSVVGIEKKTSTDEIVASILDAIEIKLIQFDITKQTNK</sequence>
<keyword evidence="1" id="KW-0479">Metal-binding</keyword>
<dbReference type="SUPFAM" id="SSF57845">
    <property type="entry name" value="B-box zinc-binding domain"/>
    <property type="match status" value="1"/>
</dbReference>
<dbReference type="Proteomes" id="UP000828390">
    <property type="component" value="Unassembled WGS sequence"/>
</dbReference>
<feature type="coiled-coil region" evidence="2">
    <location>
        <begin position="240"/>
        <end position="267"/>
    </location>
</feature>
<dbReference type="Gene3D" id="3.30.160.60">
    <property type="entry name" value="Classic Zinc Finger"/>
    <property type="match status" value="1"/>
</dbReference>